<keyword evidence="5 9" id="KW-0169">Cobalamin biosynthesis</keyword>
<evidence type="ECO:0000256" key="2">
    <source>
        <dbReference type="ARBA" id="ARBA00004953"/>
    </source>
</evidence>
<dbReference type="HAMAP" id="MF_00024">
    <property type="entry name" value="CobD_CbiB"/>
    <property type="match status" value="1"/>
</dbReference>
<dbReference type="PANTHER" id="PTHR34308:SF1">
    <property type="entry name" value="COBALAMIN BIOSYNTHESIS PROTEIN CBIB"/>
    <property type="match status" value="1"/>
</dbReference>
<feature type="transmembrane region" description="Helical" evidence="9">
    <location>
        <begin position="51"/>
        <end position="71"/>
    </location>
</feature>
<evidence type="ECO:0000256" key="3">
    <source>
        <dbReference type="ARBA" id="ARBA00006263"/>
    </source>
</evidence>
<sequence>MTFALMMLLACLIDLAIGWPDGLYRRVGHPVTWLGRAVAFMERRWNRGGRAARLGLGALTVILVVGGALLLGFAMQSLLPQGWPGVAIGAVLAWPLVALRSMQDHVRAVELPLVQGDLSTARHAVSMIVGRDVSQADDAAISRAALESLAENSADGIVAPVFWGVVAGLPGILAYKAINTLDSMIGHRNERYEAFGKVAARLDDVANLIPARLTGLFFALVGGRPLRALRIMWHDARAHRSPNAGWPEAAMAASLDVRLSGPRQYGATVTQEPWLHGDGAEAKPASLTQGLILYRRMLALMLAVLALIGGIIYA</sequence>
<keyword evidence="8 9" id="KW-0472">Membrane</keyword>
<dbReference type="Proteomes" id="UP001202550">
    <property type="component" value="Unassembled WGS sequence"/>
</dbReference>
<comment type="similarity">
    <text evidence="3 9">Belongs to the CobD/CbiB family.</text>
</comment>
<comment type="caution">
    <text evidence="9">Lacks conserved residue(s) required for the propagation of feature annotation.</text>
</comment>
<comment type="function">
    <text evidence="9">Converts cobyric acid to cobinamide by the addition of aminopropanol on the F carboxylic group.</text>
</comment>
<proteinExistence type="inferred from homology"/>
<evidence type="ECO:0000256" key="1">
    <source>
        <dbReference type="ARBA" id="ARBA00004651"/>
    </source>
</evidence>
<dbReference type="PANTHER" id="PTHR34308">
    <property type="entry name" value="COBALAMIN BIOSYNTHESIS PROTEIN CBIB"/>
    <property type="match status" value="1"/>
</dbReference>
<evidence type="ECO:0000313" key="11">
    <source>
        <dbReference type="Proteomes" id="UP001202550"/>
    </source>
</evidence>
<evidence type="ECO:0000256" key="8">
    <source>
        <dbReference type="ARBA" id="ARBA00023136"/>
    </source>
</evidence>
<keyword evidence="11" id="KW-1185">Reference proteome</keyword>
<comment type="caution">
    <text evidence="10">The sequence shown here is derived from an EMBL/GenBank/DDBJ whole genome shotgun (WGS) entry which is preliminary data.</text>
</comment>
<accession>A0ABT0M2E1</accession>
<dbReference type="RefSeq" id="WP_249058405.1">
    <property type="nucleotide sequence ID" value="NZ_JALZWP010000008.1"/>
</dbReference>
<protein>
    <recommendedName>
        <fullName evidence="9">Cobalamin biosynthesis protein CobD</fullName>
    </recommendedName>
</protein>
<feature type="transmembrane region" description="Helical" evidence="9">
    <location>
        <begin position="293"/>
        <end position="313"/>
    </location>
</feature>
<feature type="transmembrane region" description="Helical" evidence="9">
    <location>
        <begin position="157"/>
        <end position="178"/>
    </location>
</feature>
<keyword evidence="6 9" id="KW-0812">Transmembrane</keyword>
<evidence type="ECO:0000256" key="4">
    <source>
        <dbReference type="ARBA" id="ARBA00022475"/>
    </source>
</evidence>
<evidence type="ECO:0000313" key="10">
    <source>
        <dbReference type="EMBL" id="MCL1629028.1"/>
    </source>
</evidence>
<evidence type="ECO:0000256" key="5">
    <source>
        <dbReference type="ARBA" id="ARBA00022573"/>
    </source>
</evidence>
<keyword evidence="7 9" id="KW-1133">Transmembrane helix</keyword>
<reference evidence="10 11" key="1">
    <citation type="submission" date="2022-05" db="EMBL/GenBank/DDBJ databases">
        <title>Seasonal and diel survey of microbial diversity of the Tyrrhenian coast.</title>
        <authorList>
            <person name="Gattoni G."/>
            <person name="Corral P."/>
        </authorList>
    </citation>
    <scope>NUCLEOTIDE SEQUENCE [LARGE SCALE GENOMIC DNA]</scope>
    <source>
        <strain evidence="10 11">V10</strain>
    </source>
</reference>
<dbReference type="InterPro" id="IPR004485">
    <property type="entry name" value="Cobalamin_biosynth_CobD/CbiB"/>
</dbReference>
<dbReference type="EMBL" id="JALZWP010000008">
    <property type="protein sequence ID" value="MCL1629028.1"/>
    <property type="molecule type" value="Genomic_DNA"/>
</dbReference>
<evidence type="ECO:0000256" key="6">
    <source>
        <dbReference type="ARBA" id="ARBA00022692"/>
    </source>
</evidence>
<evidence type="ECO:0000256" key="7">
    <source>
        <dbReference type="ARBA" id="ARBA00022989"/>
    </source>
</evidence>
<name>A0ABT0M2E1_9RHOB</name>
<dbReference type="NCBIfam" id="TIGR00380">
    <property type="entry name" value="cobal_cbiB"/>
    <property type="match status" value="1"/>
</dbReference>
<gene>
    <name evidence="10" type="primary">cbiB</name>
    <name evidence="9" type="synonym">cobD</name>
    <name evidence="10" type="ORF">M3N55_09825</name>
</gene>
<organism evidence="10 11">
    <name type="scientific">Roseinatronobacter domitianus</name>
    <dbReference type="NCBI Taxonomy" id="2940293"/>
    <lineage>
        <taxon>Bacteria</taxon>
        <taxon>Pseudomonadati</taxon>
        <taxon>Pseudomonadota</taxon>
        <taxon>Alphaproteobacteria</taxon>
        <taxon>Rhodobacterales</taxon>
        <taxon>Paracoccaceae</taxon>
        <taxon>Roseinatronobacter</taxon>
    </lineage>
</organism>
<comment type="pathway">
    <text evidence="2 9">Cofactor biosynthesis; adenosylcobalamin biosynthesis.</text>
</comment>
<comment type="subcellular location">
    <subcellularLocation>
        <location evidence="1 9">Cell membrane</location>
        <topology evidence="1 9">Multi-pass membrane protein</topology>
    </subcellularLocation>
</comment>
<keyword evidence="4 9" id="KW-1003">Cell membrane</keyword>
<dbReference type="Pfam" id="PF03186">
    <property type="entry name" value="CobD_Cbib"/>
    <property type="match status" value="1"/>
</dbReference>
<evidence type="ECO:0000256" key="9">
    <source>
        <dbReference type="HAMAP-Rule" id="MF_00024"/>
    </source>
</evidence>